<reference evidence="1 2" key="1">
    <citation type="journal article" date="2019" name="Sci. Rep.">
        <title>Orb-weaving spider Araneus ventricosus genome elucidates the spidroin gene catalogue.</title>
        <authorList>
            <person name="Kono N."/>
            <person name="Nakamura H."/>
            <person name="Ohtoshi R."/>
            <person name="Moran D.A.P."/>
            <person name="Shinohara A."/>
            <person name="Yoshida Y."/>
            <person name="Fujiwara M."/>
            <person name="Mori M."/>
            <person name="Tomita M."/>
            <person name="Arakawa K."/>
        </authorList>
    </citation>
    <scope>NUCLEOTIDE SEQUENCE [LARGE SCALE GENOMIC DNA]</scope>
</reference>
<accession>A0A4Y2WUJ2</accession>
<dbReference type="Proteomes" id="UP000499080">
    <property type="component" value="Unassembled WGS sequence"/>
</dbReference>
<gene>
    <name evidence="1" type="ORF">AVEN_185833_1</name>
</gene>
<proteinExistence type="predicted"/>
<comment type="caution">
    <text evidence="1">The sequence shown here is derived from an EMBL/GenBank/DDBJ whole genome shotgun (WGS) entry which is preliminary data.</text>
</comment>
<evidence type="ECO:0000313" key="2">
    <source>
        <dbReference type="Proteomes" id="UP000499080"/>
    </source>
</evidence>
<sequence length="106" mass="11846">MVAHGTTVGPLLFEAIPLRMQNASSLYLENYNIIDLVVGYMADHRSTPYLATQHAAVRFSAISRKTINITDLVSVYGWPMGSSKHPHILAISLRIRSTFFIISRIT</sequence>
<evidence type="ECO:0000313" key="1">
    <source>
        <dbReference type="EMBL" id="GBO40294.1"/>
    </source>
</evidence>
<organism evidence="1 2">
    <name type="scientific">Araneus ventricosus</name>
    <name type="common">Orbweaver spider</name>
    <name type="synonym">Epeira ventricosa</name>
    <dbReference type="NCBI Taxonomy" id="182803"/>
    <lineage>
        <taxon>Eukaryota</taxon>
        <taxon>Metazoa</taxon>
        <taxon>Ecdysozoa</taxon>
        <taxon>Arthropoda</taxon>
        <taxon>Chelicerata</taxon>
        <taxon>Arachnida</taxon>
        <taxon>Araneae</taxon>
        <taxon>Araneomorphae</taxon>
        <taxon>Entelegynae</taxon>
        <taxon>Araneoidea</taxon>
        <taxon>Araneidae</taxon>
        <taxon>Araneus</taxon>
    </lineage>
</organism>
<keyword evidence="2" id="KW-1185">Reference proteome</keyword>
<protein>
    <submittedName>
        <fullName evidence="1">Uncharacterized protein</fullName>
    </submittedName>
</protein>
<dbReference type="AlphaFoldDB" id="A0A4Y2WUJ2"/>
<dbReference type="EMBL" id="BGPR01065480">
    <property type="protein sequence ID" value="GBO40294.1"/>
    <property type="molecule type" value="Genomic_DNA"/>
</dbReference>
<name>A0A4Y2WUJ2_ARAVE</name>